<accession>A0ABW4KZX9</accession>
<evidence type="ECO:0000259" key="2">
    <source>
        <dbReference type="Pfam" id="PF01051"/>
    </source>
</evidence>
<dbReference type="InterPro" id="IPR036390">
    <property type="entry name" value="WH_DNA-bd_sf"/>
</dbReference>
<dbReference type="InterPro" id="IPR000525">
    <property type="entry name" value="Initiator_Rep_WH1"/>
</dbReference>
<dbReference type="EMBL" id="JBHUEJ010000049">
    <property type="protein sequence ID" value="MFD1712821.1"/>
    <property type="molecule type" value="Genomic_DNA"/>
</dbReference>
<keyword evidence="4" id="KW-1185">Reference proteome</keyword>
<gene>
    <name evidence="3" type="ORF">ACFSF0_19670</name>
</gene>
<dbReference type="RefSeq" id="WP_147914705.1">
    <property type="nucleotide sequence ID" value="NZ_JBHUEJ010000049.1"/>
</dbReference>
<comment type="similarity">
    <text evidence="1">Belongs to the initiator RepB protein family.</text>
</comment>
<feature type="domain" description="Initiator Rep protein WH1" evidence="2">
    <location>
        <begin position="32"/>
        <end position="174"/>
    </location>
</feature>
<reference evidence="4" key="1">
    <citation type="journal article" date="2019" name="Int. J. Syst. Evol. Microbiol.">
        <title>The Global Catalogue of Microorganisms (GCM) 10K type strain sequencing project: providing services to taxonomists for standard genome sequencing and annotation.</title>
        <authorList>
            <consortium name="The Broad Institute Genomics Platform"/>
            <consortium name="The Broad Institute Genome Sequencing Center for Infectious Disease"/>
            <person name="Wu L."/>
            <person name="Ma J."/>
        </authorList>
    </citation>
    <scope>NUCLEOTIDE SEQUENCE [LARGE SCALE GENOMIC DNA]</scope>
    <source>
        <strain evidence="4">LMG 29247</strain>
    </source>
</reference>
<sequence>MSTSSPAPLPDATVGGTELRKPHEMIVMVPRSHRISLTARKIYNVLLQVAQDRLASMESMPAADHMFEAPLAAVIRTAGAKEEGRTTAKRYLREMSTLEVDWESTAPGDGVKWRGFTMLSEVALEQRNGDNWVAWSYPPTIMSALRDPQRWARLELDVLTSLGSYAAIALYEICARYRDNPSGLTSRKPVLWWVDAISPVPAGTERREWRKIKSERVKPAIDEINSETDLEVELIEHRQGRSVVEVQFAVRKKKVPVKRAPEAIDVSTVVRAESLGIREAKLEALIKEFGEPAVRVQLEVLEQRTGNTRLRGVENGYSYLRSLLRNGVLGEADALELPEQGAPEVTQRAAAAAAVAPPASPSDPPWLIERRAVIRKEIEALSDTQRKGLVDAVVQQLQSQGLMTAVLSRRVASGDVLHGMFGAWVVRSYATQMYGPDWDKRQPDDEEGAQDE</sequence>
<organism evidence="3 4">
    <name type="scientific">Ottowia flava</name>
    <dbReference type="NCBI Taxonomy" id="2675430"/>
    <lineage>
        <taxon>Bacteria</taxon>
        <taxon>Pseudomonadati</taxon>
        <taxon>Pseudomonadota</taxon>
        <taxon>Betaproteobacteria</taxon>
        <taxon>Burkholderiales</taxon>
        <taxon>Comamonadaceae</taxon>
        <taxon>Ottowia</taxon>
    </lineage>
</organism>
<dbReference type="Proteomes" id="UP001597304">
    <property type="component" value="Unassembled WGS sequence"/>
</dbReference>
<comment type="caution">
    <text evidence="3">The sequence shown here is derived from an EMBL/GenBank/DDBJ whole genome shotgun (WGS) entry which is preliminary data.</text>
</comment>
<evidence type="ECO:0000313" key="4">
    <source>
        <dbReference type="Proteomes" id="UP001597304"/>
    </source>
</evidence>
<dbReference type="SUPFAM" id="SSF46785">
    <property type="entry name" value="Winged helix' DNA-binding domain"/>
    <property type="match status" value="1"/>
</dbReference>
<dbReference type="InterPro" id="IPR036388">
    <property type="entry name" value="WH-like_DNA-bd_sf"/>
</dbReference>
<evidence type="ECO:0000256" key="1">
    <source>
        <dbReference type="ARBA" id="ARBA00038283"/>
    </source>
</evidence>
<dbReference type="Gene3D" id="1.10.10.10">
    <property type="entry name" value="Winged helix-like DNA-binding domain superfamily/Winged helix DNA-binding domain"/>
    <property type="match status" value="1"/>
</dbReference>
<dbReference type="Pfam" id="PF01051">
    <property type="entry name" value="Rep3_N"/>
    <property type="match status" value="1"/>
</dbReference>
<protein>
    <submittedName>
        <fullName evidence="3">Replication initiation protein</fullName>
    </submittedName>
</protein>
<dbReference type="Pfam" id="PF21205">
    <property type="entry name" value="Rep3_C"/>
    <property type="match status" value="1"/>
</dbReference>
<evidence type="ECO:0000313" key="3">
    <source>
        <dbReference type="EMBL" id="MFD1712821.1"/>
    </source>
</evidence>
<proteinExistence type="inferred from homology"/>
<name>A0ABW4KZX9_9BURK</name>